<accession>A0ABN6M340</accession>
<dbReference type="InterPro" id="IPR003734">
    <property type="entry name" value="DUF155"/>
</dbReference>
<keyword evidence="1" id="KW-1133">Transmembrane helix</keyword>
<dbReference type="EMBL" id="AP025516">
    <property type="protein sequence ID" value="BDD86196.1"/>
    <property type="molecule type" value="Genomic_DNA"/>
</dbReference>
<keyword evidence="4" id="KW-1185">Reference proteome</keyword>
<protein>
    <recommendedName>
        <fullName evidence="2">DUF155 domain-containing protein</fullName>
    </recommendedName>
</protein>
<dbReference type="InterPro" id="IPR051624">
    <property type="entry name" value="RMD1/Sad1-interacting"/>
</dbReference>
<evidence type="ECO:0000313" key="3">
    <source>
        <dbReference type="EMBL" id="BDD86196.1"/>
    </source>
</evidence>
<feature type="transmembrane region" description="Helical" evidence="1">
    <location>
        <begin position="239"/>
        <end position="258"/>
    </location>
</feature>
<keyword evidence="1" id="KW-0472">Membrane</keyword>
<evidence type="ECO:0000256" key="1">
    <source>
        <dbReference type="SAM" id="Phobius"/>
    </source>
</evidence>
<dbReference type="RefSeq" id="WP_284153290.1">
    <property type="nucleotide sequence ID" value="NZ_AP025516.1"/>
</dbReference>
<reference evidence="3 4" key="1">
    <citation type="submission" date="2022-01" db="EMBL/GenBank/DDBJ databases">
        <title>Desulfofustis limnae sp. nov., a novel mesophilic sulfate-reducing bacterium isolated from marsh soil.</title>
        <authorList>
            <person name="Watanabe M."/>
            <person name="Takahashi A."/>
            <person name="Kojima H."/>
            <person name="Fukui M."/>
        </authorList>
    </citation>
    <scope>NUCLEOTIDE SEQUENCE [LARGE SCALE GENOMIC DNA]</scope>
    <source>
        <strain evidence="3 4">PPLL</strain>
    </source>
</reference>
<evidence type="ECO:0000259" key="2">
    <source>
        <dbReference type="Pfam" id="PF02582"/>
    </source>
</evidence>
<organism evidence="3 4">
    <name type="scientific">Desulfofustis limnaeus</name>
    <dbReference type="NCBI Taxonomy" id="2740163"/>
    <lineage>
        <taxon>Bacteria</taxon>
        <taxon>Pseudomonadati</taxon>
        <taxon>Thermodesulfobacteriota</taxon>
        <taxon>Desulfobulbia</taxon>
        <taxon>Desulfobulbales</taxon>
        <taxon>Desulfocapsaceae</taxon>
        <taxon>Desulfofustis</taxon>
    </lineage>
</organism>
<sequence>MQLPVTFAIRAVQVARRILLRGFPSDAALSVSPTMVPQGQGYVALFRYGIVVFVNVPSLEQQHLINVTLASYLEEKIDNGEEEQIDVSVNPSQEERVLGDRITLRDASVPRLQVLVEVLARSVLLASYETRIKRSFEHIEPLVEKLARNRHPRGGGHLLRTIGSALVTEHDMVGRAELTEKPDLLWEHSELEGFYLMLEDEFELRERERALVRKIDLISRTAQTSLGLLHARRSLRVEWYIAILIIVEIALTLFELFFRHP</sequence>
<feature type="domain" description="DUF155" evidence="2">
    <location>
        <begin position="43"/>
        <end position="211"/>
    </location>
</feature>
<gene>
    <name evidence="3" type="ORF">DPPLL_05610</name>
</gene>
<dbReference type="PANTHER" id="PTHR16255:SF1">
    <property type="entry name" value="REQUIRED FOR MEIOTIC NUCLEAR DIVISION PROTEIN 1 HOMOLOG"/>
    <property type="match status" value="1"/>
</dbReference>
<dbReference type="Proteomes" id="UP000830055">
    <property type="component" value="Chromosome"/>
</dbReference>
<proteinExistence type="predicted"/>
<dbReference type="Pfam" id="PF02582">
    <property type="entry name" value="DUF155"/>
    <property type="match status" value="1"/>
</dbReference>
<evidence type="ECO:0000313" key="4">
    <source>
        <dbReference type="Proteomes" id="UP000830055"/>
    </source>
</evidence>
<name>A0ABN6M340_9BACT</name>
<keyword evidence="1" id="KW-0812">Transmembrane</keyword>
<dbReference type="PANTHER" id="PTHR16255">
    <property type="entry name" value="REQUIRED FOR MEIOTIC NUCLEAR DIVISION PROTEIN 1 HOMOLOG"/>
    <property type="match status" value="1"/>
</dbReference>